<keyword evidence="5" id="KW-1185">Reference proteome</keyword>
<protein>
    <submittedName>
        <fullName evidence="4">L-histidine N(Alpha)-methyltransferase</fullName>
    </submittedName>
</protein>
<dbReference type="PANTHER" id="PTHR43397:SF1">
    <property type="entry name" value="ERGOTHIONEINE BIOSYNTHESIS PROTEIN 1"/>
    <property type="match status" value="1"/>
</dbReference>
<dbReference type="PANTHER" id="PTHR43397">
    <property type="entry name" value="ERGOTHIONEINE BIOSYNTHESIS PROTEIN 1"/>
    <property type="match status" value="1"/>
</dbReference>
<dbReference type="RefSeq" id="WP_311503461.1">
    <property type="nucleotide sequence ID" value="NZ_JAVRHK010000007.1"/>
</dbReference>
<evidence type="ECO:0000313" key="5">
    <source>
        <dbReference type="Proteomes" id="UP001262582"/>
    </source>
</evidence>
<dbReference type="InterPro" id="IPR029063">
    <property type="entry name" value="SAM-dependent_MTases_sf"/>
</dbReference>
<evidence type="ECO:0000256" key="2">
    <source>
        <dbReference type="ARBA" id="ARBA00022679"/>
    </source>
</evidence>
<evidence type="ECO:0000256" key="1">
    <source>
        <dbReference type="ARBA" id="ARBA00022603"/>
    </source>
</evidence>
<reference evidence="4 5" key="1">
    <citation type="submission" date="2023-09" db="EMBL/GenBank/DDBJ databases">
        <authorList>
            <person name="Rey-Velasco X."/>
        </authorList>
    </citation>
    <scope>NUCLEOTIDE SEQUENCE [LARGE SCALE GENOMIC DNA]</scope>
    <source>
        <strain evidence="4 5">F117</strain>
    </source>
</reference>
<proteinExistence type="predicted"/>
<name>A0ABU3D6H7_9FLAO</name>
<dbReference type="EMBL" id="JAVRHK010000007">
    <property type="protein sequence ID" value="MDT0677123.1"/>
    <property type="molecule type" value="Genomic_DNA"/>
</dbReference>
<evidence type="ECO:0000259" key="3">
    <source>
        <dbReference type="Pfam" id="PF10017"/>
    </source>
</evidence>
<dbReference type="PIRSF" id="PIRSF018005">
    <property type="entry name" value="UCP018005"/>
    <property type="match status" value="1"/>
</dbReference>
<dbReference type="InterPro" id="IPR051128">
    <property type="entry name" value="EgtD_Methyltrsf_superfamily"/>
</dbReference>
<organism evidence="4 5">
    <name type="scientific">Autumnicola musiva</name>
    <dbReference type="NCBI Taxonomy" id="3075589"/>
    <lineage>
        <taxon>Bacteria</taxon>
        <taxon>Pseudomonadati</taxon>
        <taxon>Bacteroidota</taxon>
        <taxon>Flavobacteriia</taxon>
        <taxon>Flavobacteriales</taxon>
        <taxon>Flavobacteriaceae</taxon>
        <taxon>Autumnicola</taxon>
    </lineage>
</organism>
<comment type="caution">
    <text evidence="4">The sequence shown here is derived from an EMBL/GenBank/DDBJ whole genome shotgun (WGS) entry which is preliminary data.</text>
</comment>
<evidence type="ECO:0000313" key="4">
    <source>
        <dbReference type="EMBL" id="MDT0677123.1"/>
    </source>
</evidence>
<dbReference type="Proteomes" id="UP001262582">
    <property type="component" value="Unassembled WGS sequence"/>
</dbReference>
<keyword evidence="1" id="KW-0489">Methyltransferase</keyword>
<gene>
    <name evidence="4" type="ORF">RM539_11070</name>
</gene>
<dbReference type="Gene3D" id="3.40.50.150">
    <property type="entry name" value="Vaccinia Virus protein VP39"/>
    <property type="match status" value="1"/>
</dbReference>
<dbReference type="SUPFAM" id="SSF53335">
    <property type="entry name" value="S-adenosyl-L-methionine-dependent methyltransferases"/>
    <property type="match status" value="1"/>
</dbReference>
<keyword evidence="2" id="KW-0808">Transferase</keyword>
<dbReference type="Pfam" id="PF10017">
    <property type="entry name" value="Methyltransf_33"/>
    <property type="match status" value="1"/>
</dbReference>
<sequence>MKSTPMTEFDTAFAEDTFKGLINFPKYLLSKYIYNEKGDKLFQKIMEMPEYYLTNCEKEILEEHTAAIADSFNGPQGFDIIELGAGDGKKTKILLRHLAEKKYNFTYQPVDISQHVLDELEETLAKEMPQVEVKTQQGTYFKTLERLADYNTRKKIIMVLGSNIGNLLHKDAINFLKNIQNSMSADDMLFMGFDQKKHPQKILNAYNDPAGITEAFNKNHLERINIELEADFDTKNFLHWESYNPETGTAKSFLVSKIAQKVNIKKLDLKVSFEAWETIHTEISQKYDDAVVDWLASEAGLAIENSFSDGENYYKNYVFRKSNQGNPKA</sequence>
<dbReference type="InterPro" id="IPR019257">
    <property type="entry name" value="MeTrfase_dom"/>
</dbReference>
<dbReference type="InterPro" id="IPR017804">
    <property type="entry name" value="MeTrfase_EgtD-like"/>
</dbReference>
<accession>A0ABU3D6H7</accession>
<feature type="domain" description="Histidine-specific methyltransferase SAM-dependent" evidence="3">
    <location>
        <begin position="14"/>
        <end position="320"/>
    </location>
</feature>